<accession>A0A949K430</accession>
<reference evidence="1" key="1">
    <citation type="submission" date="2021-06" db="EMBL/GenBank/DDBJ databases">
        <title>Description of novel taxa of the family Lachnospiraceae.</title>
        <authorList>
            <person name="Chaplin A.V."/>
            <person name="Sokolova S.R."/>
            <person name="Pikina A.P."/>
            <person name="Korzhanova M."/>
            <person name="Belova V."/>
            <person name="Korostin D."/>
            <person name="Efimov B.A."/>
        </authorList>
    </citation>
    <scope>NUCLEOTIDE SEQUENCE</scope>
    <source>
        <strain evidence="1">ASD5720</strain>
    </source>
</reference>
<organism evidence="1 2">
    <name type="scientific">Diplocloster agilis</name>
    <dbReference type="NCBI Taxonomy" id="2850323"/>
    <lineage>
        <taxon>Bacteria</taxon>
        <taxon>Bacillati</taxon>
        <taxon>Bacillota</taxon>
        <taxon>Clostridia</taxon>
        <taxon>Lachnospirales</taxon>
        <taxon>Lachnospiraceae</taxon>
        <taxon>Diplocloster</taxon>
    </lineage>
</organism>
<sequence>MSKWKLNIFVNAVKVRMEREERTPEEIIVEYTKLTASEKEEILAQL</sequence>
<comment type="caution">
    <text evidence="1">The sequence shown here is derived from an EMBL/GenBank/DDBJ whole genome shotgun (WGS) entry which is preliminary data.</text>
</comment>
<dbReference type="RefSeq" id="WP_238720287.1">
    <property type="nucleotide sequence ID" value="NZ_JAHQCW010000001.1"/>
</dbReference>
<dbReference type="Proteomes" id="UP000712157">
    <property type="component" value="Unassembled WGS sequence"/>
</dbReference>
<name>A0A949K430_9FIRM</name>
<gene>
    <name evidence="1" type="ORF">KTH89_00895</name>
</gene>
<dbReference type="AlphaFoldDB" id="A0A949K430"/>
<evidence type="ECO:0000313" key="2">
    <source>
        <dbReference type="Proteomes" id="UP000712157"/>
    </source>
</evidence>
<dbReference type="EMBL" id="JAHQCW010000001">
    <property type="protein sequence ID" value="MBU9735073.1"/>
    <property type="molecule type" value="Genomic_DNA"/>
</dbReference>
<evidence type="ECO:0000313" key="1">
    <source>
        <dbReference type="EMBL" id="MBU9735073.1"/>
    </source>
</evidence>
<protein>
    <submittedName>
        <fullName evidence="1">Uncharacterized protein</fullName>
    </submittedName>
</protein>
<proteinExistence type="predicted"/>
<keyword evidence="2" id="KW-1185">Reference proteome</keyword>